<dbReference type="InterPro" id="IPR013154">
    <property type="entry name" value="ADH-like_N"/>
</dbReference>
<evidence type="ECO:0000259" key="6">
    <source>
        <dbReference type="Pfam" id="PF08240"/>
    </source>
</evidence>
<dbReference type="InterPro" id="IPR002328">
    <property type="entry name" value="ADH_Zn_CS"/>
</dbReference>
<keyword evidence="8" id="KW-1185">Reference proteome</keyword>
<dbReference type="InterPro" id="IPR013149">
    <property type="entry name" value="ADH-like_C"/>
</dbReference>
<dbReference type="Gene3D" id="3.90.180.10">
    <property type="entry name" value="Medium-chain alcohol dehydrogenases, catalytic domain"/>
    <property type="match status" value="1"/>
</dbReference>
<dbReference type="Pfam" id="PF08240">
    <property type="entry name" value="ADH_N"/>
    <property type="match status" value="1"/>
</dbReference>
<reference evidence="8" key="1">
    <citation type="journal article" date="2019" name="Int. J. Syst. Evol. Microbiol.">
        <title>The Global Catalogue of Microorganisms (GCM) 10K type strain sequencing project: providing services to taxonomists for standard genome sequencing and annotation.</title>
        <authorList>
            <consortium name="The Broad Institute Genomics Platform"/>
            <consortium name="The Broad Institute Genome Sequencing Center for Infectious Disease"/>
            <person name="Wu L."/>
            <person name="Ma J."/>
        </authorList>
    </citation>
    <scope>NUCLEOTIDE SEQUENCE [LARGE SCALE GENOMIC DNA]</scope>
    <source>
        <strain evidence="8">TISTR 1827</strain>
    </source>
</reference>
<evidence type="ECO:0000256" key="4">
    <source>
        <dbReference type="RuleBase" id="RU361277"/>
    </source>
</evidence>
<protein>
    <submittedName>
        <fullName evidence="7">Zinc-binding alcohol dehydrogenase family protein</fullName>
    </submittedName>
</protein>
<dbReference type="CDD" id="cd08261">
    <property type="entry name" value="Zn_ADH7"/>
    <property type="match status" value="1"/>
</dbReference>
<dbReference type="PROSITE" id="PS00059">
    <property type="entry name" value="ADH_ZINC"/>
    <property type="match status" value="1"/>
</dbReference>
<dbReference type="Gene3D" id="3.40.50.720">
    <property type="entry name" value="NAD(P)-binding Rossmann-like Domain"/>
    <property type="match status" value="1"/>
</dbReference>
<feature type="domain" description="Alcohol dehydrogenase-like C-terminal" evidence="5">
    <location>
        <begin position="170"/>
        <end position="296"/>
    </location>
</feature>
<evidence type="ECO:0000256" key="3">
    <source>
        <dbReference type="ARBA" id="ARBA00023002"/>
    </source>
</evidence>
<evidence type="ECO:0000313" key="8">
    <source>
        <dbReference type="Proteomes" id="UP001597493"/>
    </source>
</evidence>
<accession>A0ABW5QY17</accession>
<keyword evidence="2 4" id="KW-0862">Zinc</keyword>
<dbReference type="InterPro" id="IPR036291">
    <property type="entry name" value="NAD(P)-bd_dom_sf"/>
</dbReference>
<dbReference type="InterPro" id="IPR011032">
    <property type="entry name" value="GroES-like_sf"/>
</dbReference>
<gene>
    <name evidence="7" type="ORF">ACFSW5_13635</name>
</gene>
<sequence>MKTIVCERPNKFIAAETEVPEPTDGEALVRIRRIGICGTDMHAYKGNQPFFEYPRILGHELAGIVERIGDNAEGLKAGDQVAVIPYLACGECVACRKGKTNCCTGMQVLGVHLDGGMREFISVKATNLIKTSGLTLDQSAVVEPLAIGAHAVRRAEPEPGEFALVIGAGPIGLGVMAFAKRRGARVIAMDINDERLAFCRMWAGAEHTVSALQGAADKLAAITGGEFPTVVFDATGNKRSMEAAIGLCAHGGKLVYVGLVRSDIVFSDPEFHKRELTLLGSRNATQEDFDEVLAAVKGGAVDVEGYITHRSPFDETIGRFETWLKPEAKVIKAMVEL</sequence>
<comment type="cofactor">
    <cofactor evidence="4">
        <name>Zn(2+)</name>
        <dbReference type="ChEBI" id="CHEBI:29105"/>
    </cofactor>
</comment>
<comment type="caution">
    <text evidence="7">The sequence shown here is derived from an EMBL/GenBank/DDBJ whole genome shotgun (WGS) entry which is preliminary data.</text>
</comment>
<keyword evidence="3" id="KW-0560">Oxidoreductase</keyword>
<organism evidence="7 8">
    <name type="scientific">Paenibacillus thailandensis</name>
    <dbReference type="NCBI Taxonomy" id="393250"/>
    <lineage>
        <taxon>Bacteria</taxon>
        <taxon>Bacillati</taxon>
        <taxon>Bacillota</taxon>
        <taxon>Bacilli</taxon>
        <taxon>Bacillales</taxon>
        <taxon>Paenibacillaceae</taxon>
        <taxon>Paenibacillus</taxon>
    </lineage>
</organism>
<feature type="domain" description="Alcohol dehydrogenase-like N-terminal" evidence="6">
    <location>
        <begin position="24"/>
        <end position="131"/>
    </location>
</feature>
<name>A0ABW5QY17_9BACL</name>
<dbReference type="Pfam" id="PF00107">
    <property type="entry name" value="ADH_zinc_N"/>
    <property type="match status" value="1"/>
</dbReference>
<evidence type="ECO:0000313" key="7">
    <source>
        <dbReference type="EMBL" id="MFD2661292.1"/>
    </source>
</evidence>
<dbReference type="SUPFAM" id="SSF51735">
    <property type="entry name" value="NAD(P)-binding Rossmann-fold domains"/>
    <property type="match status" value="1"/>
</dbReference>
<dbReference type="SUPFAM" id="SSF50129">
    <property type="entry name" value="GroES-like"/>
    <property type="match status" value="1"/>
</dbReference>
<evidence type="ECO:0000256" key="1">
    <source>
        <dbReference type="ARBA" id="ARBA00022723"/>
    </source>
</evidence>
<dbReference type="RefSeq" id="WP_379273854.1">
    <property type="nucleotide sequence ID" value="NZ_JBHUGT010000016.1"/>
</dbReference>
<dbReference type="InterPro" id="IPR050129">
    <property type="entry name" value="Zn_alcohol_dh"/>
</dbReference>
<proteinExistence type="inferred from homology"/>
<dbReference type="Proteomes" id="UP001597493">
    <property type="component" value="Unassembled WGS sequence"/>
</dbReference>
<dbReference type="PANTHER" id="PTHR43401">
    <property type="entry name" value="L-THREONINE 3-DEHYDROGENASE"/>
    <property type="match status" value="1"/>
</dbReference>
<dbReference type="PANTHER" id="PTHR43401:SF3">
    <property type="entry name" value="L-GALACTONATE-5-DEHYDROGENASE"/>
    <property type="match status" value="1"/>
</dbReference>
<keyword evidence="1 4" id="KW-0479">Metal-binding</keyword>
<comment type="similarity">
    <text evidence="4">Belongs to the zinc-containing alcohol dehydrogenase family.</text>
</comment>
<evidence type="ECO:0000256" key="2">
    <source>
        <dbReference type="ARBA" id="ARBA00022833"/>
    </source>
</evidence>
<dbReference type="EMBL" id="JBHUMY010000012">
    <property type="protein sequence ID" value="MFD2661292.1"/>
    <property type="molecule type" value="Genomic_DNA"/>
</dbReference>
<evidence type="ECO:0000259" key="5">
    <source>
        <dbReference type="Pfam" id="PF00107"/>
    </source>
</evidence>